<feature type="signal peptide" evidence="1">
    <location>
        <begin position="1"/>
        <end position="19"/>
    </location>
</feature>
<reference evidence="2" key="1">
    <citation type="submission" date="2007-10" db="EMBL/GenBank/DDBJ databases">
        <title>Classification and functional annotation of ESTs from venom glands of Isometrus maculatus.</title>
        <authorList>
            <person name="Li W."/>
            <person name="Ma Y."/>
            <person name="Zhao R."/>
            <person name="Cao Z."/>
        </authorList>
    </citation>
    <scope>NUCLEOTIDE SEQUENCE</scope>
    <source>
        <tissue evidence="2">Venom gland</tissue>
    </source>
</reference>
<organism evidence="2">
    <name type="scientific">Isometrus maculatus</name>
    <name type="common">Lesser brown scorpion</name>
    <name type="synonym">Scorpio maculatus</name>
    <dbReference type="NCBI Taxonomy" id="497827"/>
    <lineage>
        <taxon>Eukaryota</taxon>
        <taxon>Metazoa</taxon>
        <taxon>Ecdysozoa</taxon>
        <taxon>Arthropoda</taxon>
        <taxon>Chelicerata</taxon>
        <taxon>Arachnida</taxon>
        <taxon>Scorpiones</taxon>
        <taxon>Buthida</taxon>
        <taxon>Buthoidea</taxon>
        <taxon>Buthidae</taxon>
        <taxon>Isometrus</taxon>
    </lineage>
</organism>
<evidence type="ECO:0000313" key="2">
    <source>
        <dbReference type="EMBL" id="ACD11943.1"/>
    </source>
</evidence>
<accession>A0A0U1TZ68</accession>
<keyword evidence="1" id="KW-0732">Signal</keyword>
<name>A0A0U1TZ68_ISOMC</name>
<dbReference type="EMBL" id="EU252376">
    <property type="protein sequence ID" value="ACD11943.1"/>
    <property type="molecule type" value="mRNA"/>
</dbReference>
<evidence type="ECO:0000256" key="1">
    <source>
        <dbReference type="SAM" id="SignalP"/>
    </source>
</evidence>
<proteinExistence type="evidence at transcript level"/>
<sequence>MKAIFILISILVLFSTVTATGLKFETGLEFSSHDLCTEDDLNFCKKLCKEKKSEMSSCEIVVKDVKCGCRSIINPGRK</sequence>
<protein>
    <recommendedName>
        <fullName evidence="3">LCN-type CS-alpha/beta domain-containing protein</fullName>
    </recommendedName>
</protein>
<feature type="chain" id="PRO_5006829229" description="LCN-type CS-alpha/beta domain-containing protein" evidence="1">
    <location>
        <begin position="20"/>
        <end position="78"/>
    </location>
</feature>
<evidence type="ECO:0008006" key="3">
    <source>
        <dbReference type="Google" id="ProtNLM"/>
    </source>
</evidence>
<dbReference type="AlphaFoldDB" id="A0A0U1TZ68"/>